<dbReference type="Proteomes" id="UP000000763">
    <property type="component" value="Chromosome 3"/>
</dbReference>
<evidence type="ECO:0000313" key="2">
    <source>
        <dbReference type="EMBL" id="AAK50608.1"/>
    </source>
</evidence>
<sequence length="307" mass="32014">MRQAEDGGTQGAEPVGGGKGGPRAAVVGDGGEGQSGARWAASSKLMVAWLRAGGWRNLAQSRHTVWEPHEPVSAIARSRASLSSSFYRAALSRAPPPHHHRRNRHCLLVVMDRAITARRCPPHVPMLLYPSLVPALRPPVFPRPSPCATAHRLYATTCPRGTPKRESDEQRQSTAAGVRLVLGLRRETTQPLAHLLYVGVTDGELPSSARVEAIRVAEGEAAGRCRGGRAALGAEGGWRQSGCEAGAEDSDQWAGAVAEAIGAVEGEPRAAVDGGGGGGNSGLPARGSSSASATRCMHPLACLLHGI</sequence>
<evidence type="ECO:0000256" key="1">
    <source>
        <dbReference type="SAM" id="MobiDB-lite"/>
    </source>
</evidence>
<reference evidence="3" key="1">
    <citation type="journal article" date="2005" name="Nature">
        <title>The map-based sequence of the rice genome.</title>
        <authorList>
            <consortium name="International rice genome sequencing project (IRGSP)"/>
            <person name="Matsumoto T."/>
            <person name="Wu J."/>
            <person name="Kanamori H."/>
            <person name="Katayose Y."/>
            <person name="Fujisawa M."/>
            <person name="Namiki N."/>
            <person name="Mizuno H."/>
            <person name="Yamamoto K."/>
            <person name="Antonio B.A."/>
            <person name="Baba T."/>
            <person name="Sakata K."/>
            <person name="Nagamura Y."/>
            <person name="Aoki H."/>
            <person name="Arikawa K."/>
            <person name="Arita K."/>
            <person name="Bito T."/>
            <person name="Chiden Y."/>
            <person name="Fujitsuka N."/>
            <person name="Fukunaka R."/>
            <person name="Hamada M."/>
            <person name="Harada C."/>
            <person name="Hayashi A."/>
            <person name="Hijishita S."/>
            <person name="Honda M."/>
            <person name="Hosokawa S."/>
            <person name="Ichikawa Y."/>
            <person name="Idonuma A."/>
            <person name="Iijima M."/>
            <person name="Ikeda M."/>
            <person name="Ikeno M."/>
            <person name="Ito K."/>
            <person name="Ito S."/>
            <person name="Ito T."/>
            <person name="Ito Y."/>
            <person name="Ito Y."/>
            <person name="Iwabuchi A."/>
            <person name="Kamiya K."/>
            <person name="Karasawa W."/>
            <person name="Kurita K."/>
            <person name="Katagiri S."/>
            <person name="Kikuta A."/>
            <person name="Kobayashi H."/>
            <person name="Kobayashi N."/>
            <person name="Machita K."/>
            <person name="Maehara T."/>
            <person name="Masukawa M."/>
            <person name="Mizubayashi T."/>
            <person name="Mukai Y."/>
            <person name="Nagasaki H."/>
            <person name="Nagata Y."/>
            <person name="Naito S."/>
            <person name="Nakashima M."/>
            <person name="Nakama Y."/>
            <person name="Nakamichi Y."/>
            <person name="Nakamura M."/>
            <person name="Meguro A."/>
            <person name="Negishi M."/>
            <person name="Ohta I."/>
            <person name="Ohta T."/>
            <person name="Okamoto M."/>
            <person name="Ono N."/>
            <person name="Saji S."/>
            <person name="Sakaguchi M."/>
            <person name="Sakai K."/>
            <person name="Shibata M."/>
            <person name="Shimokawa T."/>
            <person name="Song J."/>
            <person name="Takazaki Y."/>
            <person name="Terasawa K."/>
            <person name="Tsugane M."/>
            <person name="Tsuji K."/>
            <person name="Ueda S."/>
            <person name="Waki K."/>
            <person name="Yamagata H."/>
            <person name="Yamamoto M."/>
            <person name="Yamamoto S."/>
            <person name="Yamane H."/>
            <person name="Yoshiki S."/>
            <person name="Yoshihara R."/>
            <person name="Yukawa K."/>
            <person name="Zhong H."/>
            <person name="Yano M."/>
            <person name="Yuan Q."/>
            <person name="Ouyang S."/>
            <person name="Liu J."/>
            <person name="Jones K.M."/>
            <person name="Gansberger K."/>
            <person name="Moffat K."/>
            <person name="Hill J."/>
            <person name="Bera J."/>
            <person name="Fadrosh D."/>
            <person name="Jin S."/>
            <person name="Johri S."/>
            <person name="Kim M."/>
            <person name="Overton L."/>
            <person name="Reardon M."/>
            <person name="Tsitrin T."/>
            <person name="Vuong H."/>
            <person name="Weaver B."/>
            <person name="Ciecko A."/>
            <person name="Tallon L."/>
            <person name="Jackson J."/>
            <person name="Pai G."/>
            <person name="Aken S.V."/>
            <person name="Utterback T."/>
            <person name="Reidmuller S."/>
            <person name="Feldblyum T."/>
            <person name="Hsiao J."/>
            <person name="Zismann V."/>
            <person name="Iobst S."/>
            <person name="de Vazeille A.R."/>
            <person name="Buell C.R."/>
            <person name="Ying K."/>
            <person name="Li Y."/>
            <person name="Lu T."/>
            <person name="Huang Y."/>
            <person name="Zhao Q."/>
            <person name="Feng Q."/>
            <person name="Zhang L."/>
            <person name="Zhu J."/>
            <person name="Weng Q."/>
            <person name="Mu J."/>
            <person name="Lu Y."/>
            <person name="Fan D."/>
            <person name="Liu Y."/>
            <person name="Guan J."/>
            <person name="Zhang Y."/>
            <person name="Yu S."/>
            <person name="Liu X."/>
            <person name="Zhang Y."/>
            <person name="Hong G."/>
            <person name="Han B."/>
            <person name="Choisne N."/>
            <person name="Demange N."/>
            <person name="Orjeda G."/>
            <person name="Samain S."/>
            <person name="Cattolico L."/>
            <person name="Pelletier E."/>
            <person name="Couloux A."/>
            <person name="Segurens B."/>
            <person name="Wincker P."/>
            <person name="D'Hont A."/>
            <person name="Scarpelli C."/>
            <person name="Weissenbach J."/>
            <person name="Salanoubat M."/>
            <person name="Quetier F."/>
            <person name="Yu Y."/>
            <person name="Kim H.R."/>
            <person name="Rambo T."/>
            <person name="Currie J."/>
            <person name="Collura K."/>
            <person name="Luo M."/>
            <person name="Yang T."/>
            <person name="Ammiraju J.S.S."/>
            <person name="Engler F."/>
            <person name="Soderlund C."/>
            <person name="Wing R.A."/>
            <person name="Palmer L.E."/>
            <person name="de la Bastide M."/>
            <person name="Spiegel L."/>
            <person name="Nascimento L."/>
            <person name="Zutavern T."/>
            <person name="O'Shaughnessy A."/>
            <person name="Dike S."/>
            <person name="Dedhia N."/>
            <person name="Preston R."/>
            <person name="Balija V."/>
            <person name="McCombie W.R."/>
            <person name="Chow T."/>
            <person name="Chen H."/>
            <person name="Chung M."/>
            <person name="Chen C."/>
            <person name="Shaw J."/>
            <person name="Wu H."/>
            <person name="Hsiao K."/>
            <person name="Chao Y."/>
            <person name="Chu M."/>
            <person name="Cheng C."/>
            <person name="Hour A."/>
            <person name="Lee P."/>
            <person name="Lin S."/>
            <person name="Lin Y."/>
            <person name="Liou J."/>
            <person name="Liu S."/>
            <person name="Hsing Y."/>
            <person name="Raghuvanshi S."/>
            <person name="Mohanty A."/>
            <person name="Bharti A.K."/>
            <person name="Gaur A."/>
            <person name="Gupta V."/>
            <person name="Kumar D."/>
            <person name="Ravi V."/>
            <person name="Vij S."/>
            <person name="Kapur A."/>
            <person name="Khurana P."/>
            <person name="Khurana P."/>
            <person name="Khurana J.P."/>
            <person name="Tyagi A.K."/>
            <person name="Gaikwad K."/>
            <person name="Singh A."/>
            <person name="Dalal V."/>
            <person name="Srivastava S."/>
            <person name="Dixit A."/>
            <person name="Pal A.K."/>
            <person name="Ghazi I.A."/>
            <person name="Yadav M."/>
            <person name="Pandit A."/>
            <person name="Bhargava A."/>
            <person name="Sureshbabu K."/>
            <person name="Batra K."/>
            <person name="Sharma T.R."/>
            <person name="Mohapatra T."/>
            <person name="Singh N.K."/>
            <person name="Messing J."/>
            <person name="Nelson A.B."/>
            <person name="Fuks G."/>
            <person name="Kavchok S."/>
            <person name="Keizer G."/>
            <person name="Linton E."/>
            <person name="Llaca V."/>
            <person name="Song R."/>
            <person name="Tanyolac B."/>
            <person name="Young S."/>
            <person name="Ho-Il K."/>
            <person name="Hahn J.H."/>
            <person name="Sangsakoo G."/>
            <person name="Vanavichit A."/>
            <person name="de Mattos Luiz.A.T."/>
            <person name="Zimmer P.D."/>
            <person name="Malone G."/>
            <person name="Dellagostin O."/>
            <person name="de Oliveira A.C."/>
            <person name="Bevan M."/>
            <person name="Bancroft I."/>
            <person name="Minx P."/>
            <person name="Cordum H."/>
            <person name="Wilson R."/>
            <person name="Cheng Z."/>
            <person name="Jin W."/>
            <person name="Jiang J."/>
            <person name="Leong S.A."/>
            <person name="Iwama H."/>
            <person name="Gojobori T."/>
            <person name="Itoh T."/>
            <person name="Niimura Y."/>
            <person name="Fujii Y."/>
            <person name="Habara T."/>
            <person name="Sakai H."/>
            <person name="Sato Y."/>
            <person name="Wilson G."/>
            <person name="Kumar K."/>
            <person name="McCouch S."/>
            <person name="Juretic N."/>
            <person name="Hoen D."/>
            <person name="Wright S."/>
            <person name="Bruskiewich R."/>
            <person name="Bureau T."/>
            <person name="Miyao A."/>
            <person name="Hirochika H."/>
            <person name="Nishikawa T."/>
            <person name="Kadowaki K."/>
            <person name="Sugiura M."/>
            <person name="Burr B."/>
            <person name="Sasaki T."/>
        </authorList>
    </citation>
    <scope>NUCLEOTIDE SEQUENCE [LARGE SCALE GENOMIC DNA]</scope>
    <source>
        <strain evidence="3">cv. Nipponbare</strain>
    </source>
</reference>
<accession>Q94LD5</accession>
<proteinExistence type="predicted"/>
<reference evidence="3" key="2">
    <citation type="journal article" date="2008" name="Nucleic Acids Res.">
        <title>The rice annotation project database (RAP-DB): 2008 update.</title>
        <authorList>
            <consortium name="The rice annotation project (RAP)"/>
        </authorList>
    </citation>
    <scope>GENOME REANNOTATION</scope>
    <source>
        <strain evidence="3">cv. Nipponbare</strain>
    </source>
</reference>
<feature type="region of interest" description="Disordered" evidence="1">
    <location>
        <begin position="267"/>
        <end position="291"/>
    </location>
</feature>
<gene>
    <name evidence="2" type="primary">OSJNBa0026A15.28</name>
</gene>
<feature type="region of interest" description="Disordered" evidence="1">
    <location>
        <begin position="1"/>
        <end position="35"/>
    </location>
</feature>
<dbReference type="AlphaFoldDB" id="Q94LD5"/>
<dbReference type="EMBL" id="AC084404">
    <property type="protein sequence ID" value="AAK50608.1"/>
    <property type="molecule type" value="Genomic_DNA"/>
</dbReference>
<protein>
    <submittedName>
        <fullName evidence="2">Uncharacterized protein</fullName>
    </submittedName>
</protein>
<feature type="compositionally biased region" description="Gly residues" evidence="1">
    <location>
        <begin position="8"/>
        <end position="21"/>
    </location>
</feature>
<organism evidence="2 3">
    <name type="scientific">Oryza sativa subsp. japonica</name>
    <name type="common">Rice</name>
    <dbReference type="NCBI Taxonomy" id="39947"/>
    <lineage>
        <taxon>Eukaryota</taxon>
        <taxon>Viridiplantae</taxon>
        <taxon>Streptophyta</taxon>
        <taxon>Embryophyta</taxon>
        <taxon>Tracheophyta</taxon>
        <taxon>Spermatophyta</taxon>
        <taxon>Magnoliopsida</taxon>
        <taxon>Liliopsida</taxon>
        <taxon>Poales</taxon>
        <taxon>Poaceae</taxon>
        <taxon>BOP clade</taxon>
        <taxon>Oryzoideae</taxon>
        <taxon>Oryzeae</taxon>
        <taxon>Oryzinae</taxon>
        <taxon>Oryza</taxon>
        <taxon>Oryza sativa</taxon>
    </lineage>
</organism>
<evidence type="ECO:0000313" key="3">
    <source>
        <dbReference type="Proteomes" id="UP000000763"/>
    </source>
</evidence>
<name>Q94LD5_ORYSJ</name>